<protein>
    <submittedName>
        <fullName evidence="2">Uncharacterized protein</fullName>
    </submittedName>
</protein>
<keyword evidence="3" id="KW-1185">Reference proteome</keyword>
<name>A0AAD7H3N1_9AGAR</name>
<evidence type="ECO:0000313" key="2">
    <source>
        <dbReference type="EMBL" id="KAJ7711077.1"/>
    </source>
</evidence>
<evidence type="ECO:0000256" key="1">
    <source>
        <dbReference type="SAM" id="MobiDB-lite"/>
    </source>
</evidence>
<sequence length="247" mass="28229">MEEERHKGKEESEEETQARAGVGVDDLPTKPGRAGVVACARSDTPVRVCTWSTQGWGFMYTCARCSAQGWRQERAPMYTKEGDLGGVGVSMLWARRNDFQNIPQEVEMVNKLEDTCPYDRDARVWCGHGGGRMREGKYPRWESRVWFIDRKLKSWKLFGHRTMWYFEGGIFAPWTGHDGATRVLEGYVIGPRDDRSDVQKLVDGLSGFKPYVKFEPARNTREDLGTARESQTTARNNGFEDFKIKKG</sequence>
<feature type="compositionally biased region" description="Basic and acidic residues" evidence="1">
    <location>
        <begin position="1"/>
        <end position="10"/>
    </location>
</feature>
<evidence type="ECO:0000313" key="3">
    <source>
        <dbReference type="Proteomes" id="UP001215598"/>
    </source>
</evidence>
<feature type="compositionally biased region" description="Basic and acidic residues" evidence="1">
    <location>
        <begin position="238"/>
        <end position="247"/>
    </location>
</feature>
<dbReference type="Proteomes" id="UP001215598">
    <property type="component" value="Unassembled WGS sequence"/>
</dbReference>
<gene>
    <name evidence="2" type="ORF">B0H16DRAFT_1480627</name>
</gene>
<organism evidence="2 3">
    <name type="scientific">Mycena metata</name>
    <dbReference type="NCBI Taxonomy" id="1033252"/>
    <lineage>
        <taxon>Eukaryota</taxon>
        <taxon>Fungi</taxon>
        <taxon>Dikarya</taxon>
        <taxon>Basidiomycota</taxon>
        <taxon>Agaricomycotina</taxon>
        <taxon>Agaricomycetes</taxon>
        <taxon>Agaricomycetidae</taxon>
        <taxon>Agaricales</taxon>
        <taxon>Marasmiineae</taxon>
        <taxon>Mycenaceae</taxon>
        <taxon>Mycena</taxon>
    </lineage>
</organism>
<accession>A0AAD7H3N1</accession>
<reference evidence="2" key="1">
    <citation type="submission" date="2023-03" db="EMBL/GenBank/DDBJ databases">
        <title>Massive genome expansion in bonnet fungi (Mycena s.s.) driven by repeated elements and novel gene families across ecological guilds.</title>
        <authorList>
            <consortium name="Lawrence Berkeley National Laboratory"/>
            <person name="Harder C.B."/>
            <person name="Miyauchi S."/>
            <person name="Viragh M."/>
            <person name="Kuo A."/>
            <person name="Thoen E."/>
            <person name="Andreopoulos B."/>
            <person name="Lu D."/>
            <person name="Skrede I."/>
            <person name="Drula E."/>
            <person name="Henrissat B."/>
            <person name="Morin E."/>
            <person name="Kohler A."/>
            <person name="Barry K."/>
            <person name="LaButti K."/>
            <person name="Morin E."/>
            <person name="Salamov A."/>
            <person name="Lipzen A."/>
            <person name="Mereny Z."/>
            <person name="Hegedus B."/>
            <person name="Baldrian P."/>
            <person name="Stursova M."/>
            <person name="Weitz H."/>
            <person name="Taylor A."/>
            <person name="Grigoriev I.V."/>
            <person name="Nagy L.G."/>
            <person name="Martin F."/>
            <person name="Kauserud H."/>
        </authorList>
    </citation>
    <scope>NUCLEOTIDE SEQUENCE</scope>
    <source>
        <strain evidence="2">CBHHK182m</strain>
    </source>
</reference>
<feature type="region of interest" description="Disordered" evidence="1">
    <location>
        <begin position="222"/>
        <end position="247"/>
    </location>
</feature>
<dbReference type="AlphaFoldDB" id="A0AAD7H3N1"/>
<comment type="caution">
    <text evidence="2">The sequence shown here is derived from an EMBL/GenBank/DDBJ whole genome shotgun (WGS) entry which is preliminary data.</text>
</comment>
<feature type="region of interest" description="Disordered" evidence="1">
    <location>
        <begin position="1"/>
        <end position="27"/>
    </location>
</feature>
<proteinExistence type="predicted"/>
<dbReference type="EMBL" id="JARKIB010000406">
    <property type="protein sequence ID" value="KAJ7711077.1"/>
    <property type="molecule type" value="Genomic_DNA"/>
</dbReference>